<dbReference type="FunFam" id="4.10.400.10:FF:000034">
    <property type="entry name" value="Low-density lipoprotein receptor-related protein 2"/>
    <property type="match status" value="1"/>
</dbReference>
<dbReference type="InterPro" id="IPR023415">
    <property type="entry name" value="LDLR_class-A_CS"/>
</dbReference>
<keyword evidence="3" id="KW-0677">Repeat</keyword>
<feature type="disulfide bond" evidence="7">
    <location>
        <begin position="80"/>
        <end position="95"/>
    </location>
</feature>
<dbReference type="GO" id="GO:0005886">
    <property type="term" value="C:plasma membrane"/>
    <property type="evidence" value="ECO:0007669"/>
    <property type="project" value="TreeGrafter"/>
</dbReference>
<dbReference type="PROSITE" id="PS01209">
    <property type="entry name" value="LDLRA_1"/>
    <property type="match status" value="1"/>
</dbReference>
<keyword evidence="5 7" id="KW-1015">Disulfide bond</keyword>
<comment type="caution">
    <text evidence="7">Lacks conserved residue(s) required for the propagation of feature annotation.</text>
</comment>
<dbReference type="SMART" id="SM00192">
    <property type="entry name" value="LDLa"/>
    <property type="match status" value="5"/>
</dbReference>
<proteinExistence type="predicted"/>
<evidence type="ECO:0000313" key="11">
    <source>
        <dbReference type="Proteomes" id="UP000708208"/>
    </source>
</evidence>
<gene>
    <name evidence="10" type="ORF">AFUS01_LOCUS19301</name>
</gene>
<sequence length="259" mass="28457">MKLFAAVIALFLVAQSSAQICDEGWVLCEGTESECVPEAFICDGTYIDCSNGWDETGCPCPPGQWKCPNTTQCISERWICDTDRDCPGGEDEIDCPDCPGFLCNDGLCLRESDVCDGSKDCVGGEDEVDCPPCSGFECSGGRCIPGGWECDGEWDCEDDEANCTCSPTEFKCDDGLCIPGSWECDDYPDCRDESDERSCSRLVMPGKQPLVPGLPSSKRVPIDSKFNKLSKRKIKRDQKKHRVQKARLSCSKKMGSLRL</sequence>
<evidence type="ECO:0000313" key="10">
    <source>
        <dbReference type="EMBL" id="CAG7730677.1"/>
    </source>
</evidence>
<keyword evidence="6" id="KW-0325">Glycoprotein</keyword>
<evidence type="ECO:0000256" key="3">
    <source>
        <dbReference type="ARBA" id="ARBA00022737"/>
    </source>
</evidence>
<evidence type="ECO:0000256" key="7">
    <source>
        <dbReference type="PROSITE-ProRule" id="PRU00124"/>
    </source>
</evidence>
<feature type="region of interest" description="Disordered" evidence="8">
    <location>
        <begin position="231"/>
        <end position="259"/>
    </location>
</feature>
<evidence type="ECO:0000256" key="5">
    <source>
        <dbReference type="ARBA" id="ARBA00023157"/>
    </source>
</evidence>
<reference evidence="10" key="1">
    <citation type="submission" date="2021-06" db="EMBL/GenBank/DDBJ databases">
        <authorList>
            <person name="Hodson N. C."/>
            <person name="Mongue J. A."/>
            <person name="Jaron S. K."/>
        </authorList>
    </citation>
    <scope>NUCLEOTIDE SEQUENCE</scope>
</reference>
<feature type="disulfide bond" evidence="7">
    <location>
        <begin position="165"/>
        <end position="177"/>
    </location>
</feature>
<dbReference type="CDD" id="cd00112">
    <property type="entry name" value="LDLa"/>
    <property type="match status" value="4"/>
</dbReference>
<feature type="disulfide bond" evidence="7">
    <location>
        <begin position="172"/>
        <end position="190"/>
    </location>
</feature>
<accession>A0A8J2K238</accession>
<evidence type="ECO:0000256" key="8">
    <source>
        <dbReference type="SAM" id="MobiDB-lite"/>
    </source>
</evidence>
<organism evidence="10 11">
    <name type="scientific">Allacma fusca</name>
    <dbReference type="NCBI Taxonomy" id="39272"/>
    <lineage>
        <taxon>Eukaryota</taxon>
        <taxon>Metazoa</taxon>
        <taxon>Ecdysozoa</taxon>
        <taxon>Arthropoda</taxon>
        <taxon>Hexapoda</taxon>
        <taxon>Collembola</taxon>
        <taxon>Symphypleona</taxon>
        <taxon>Sminthuridae</taxon>
        <taxon>Allacma</taxon>
    </lineage>
</organism>
<name>A0A8J2K238_9HEXA</name>
<dbReference type="GO" id="GO:0043235">
    <property type="term" value="C:receptor complex"/>
    <property type="evidence" value="ECO:0007669"/>
    <property type="project" value="TreeGrafter"/>
</dbReference>
<dbReference type="InterPro" id="IPR002172">
    <property type="entry name" value="LDrepeatLR_classA_rpt"/>
</dbReference>
<dbReference type="OrthoDB" id="10016557at2759"/>
<keyword evidence="4" id="KW-1133">Transmembrane helix</keyword>
<dbReference type="Pfam" id="PF00057">
    <property type="entry name" value="Ldl_recept_a"/>
    <property type="match status" value="4"/>
</dbReference>
<protein>
    <submittedName>
        <fullName evidence="10">Uncharacterized protein</fullName>
    </submittedName>
</protein>
<dbReference type="EMBL" id="CAJVCH010198052">
    <property type="protein sequence ID" value="CAG7730677.1"/>
    <property type="molecule type" value="Genomic_DNA"/>
</dbReference>
<comment type="caution">
    <text evidence="10">The sequence shown here is derived from an EMBL/GenBank/DDBJ whole genome shotgun (WGS) entry which is preliminary data.</text>
</comment>
<feature type="signal peptide" evidence="9">
    <location>
        <begin position="1"/>
        <end position="18"/>
    </location>
</feature>
<keyword evidence="4" id="KW-0472">Membrane</keyword>
<keyword evidence="11" id="KW-1185">Reference proteome</keyword>
<feature type="disulfide bond" evidence="7">
    <location>
        <begin position="150"/>
        <end position="165"/>
    </location>
</feature>
<keyword evidence="2 9" id="KW-0732">Signal</keyword>
<feature type="disulfide bond" evidence="7">
    <location>
        <begin position="103"/>
        <end position="121"/>
    </location>
</feature>
<feature type="disulfide bond" evidence="7">
    <location>
        <begin position="184"/>
        <end position="199"/>
    </location>
</feature>
<evidence type="ECO:0000256" key="1">
    <source>
        <dbReference type="ARBA" id="ARBA00022692"/>
    </source>
</evidence>
<feature type="compositionally biased region" description="Basic residues" evidence="8">
    <location>
        <begin position="231"/>
        <end position="245"/>
    </location>
</feature>
<evidence type="ECO:0000256" key="2">
    <source>
        <dbReference type="ARBA" id="ARBA00022729"/>
    </source>
</evidence>
<evidence type="ECO:0000256" key="6">
    <source>
        <dbReference type="ARBA" id="ARBA00023180"/>
    </source>
</evidence>
<evidence type="ECO:0000256" key="9">
    <source>
        <dbReference type="SAM" id="SignalP"/>
    </source>
</evidence>
<dbReference type="PANTHER" id="PTHR22722">
    <property type="entry name" value="LOW-DENSITY LIPOPROTEIN RECEPTOR-RELATED PROTEIN 2-RELATED"/>
    <property type="match status" value="1"/>
</dbReference>
<dbReference type="PROSITE" id="PS50068">
    <property type="entry name" value="LDLRA_2"/>
    <property type="match status" value="5"/>
</dbReference>
<dbReference type="AlphaFoldDB" id="A0A8J2K238"/>
<dbReference type="InterPro" id="IPR051221">
    <property type="entry name" value="LDLR-related"/>
</dbReference>
<feature type="disulfide bond" evidence="7">
    <location>
        <begin position="115"/>
        <end position="130"/>
    </location>
</feature>
<feature type="disulfide bond" evidence="7">
    <location>
        <begin position="138"/>
        <end position="156"/>
    </location>
</feature>
<feature type="chain" id="PRO_5035170706" evidence="9">
    <location>
        <begin position="19"/>
        <end position="259"/>
    </location>
</feature>
<keyword evidence="1" id="KW-0812">Transmembrane</keyword>
<evidence type="ECO:0000256" key="4">
    <source>
        <dbReference type="ARBA" id="ARBA00022989"/>
    </source>
</evidence>
<dbReference type="Proteomes" id="UP000708208">
    <property type="component" value="Unassembled WGS sequence"/>
</dbReference>